<organism evidence="1 2">
    <name type="scientific">Prevotella intermedia</name>
    <dbReference type="NCBI Taxonomy" id="28131"/>
    <lineage>
        <taxon>Bacteria</taxon>
        <taxon>Pseudomonadati</taxon>
        <taxon>Bacteroidota</taxon>
        <taxon>Bacteroidia</taxon>
        <taxon>Bacteroidales</taxon>
        <taxon>Prevotellaceae</taxon>
        <taxon>Prevotella</taxon>
    </lineage>
</organism>
<dbReference type="EMBL" id="PENF01000001">
    <property type="protein sequence ID" value="PJI20767.1"/>
    <property type="molecule type" value="Genomic_DNA"/>
</dbReference>
<evidence type="ECO:0000313" key="2">
    <source>
        <dbReference type="Proteomes" id="UP000229102"/>
    </source>
</evidence>
<dbReference type="Proteomes" id="UP000229102">
    <property type="component" value="Unassembled WGS sequence"/>
</dbReference>
<proteinExistence type="predicted"/>
<comment type="caution">
    <text evidence="1">The sequence shown here is derived from an EMBL/GenBank/DDBJ whole genome shotgun (WGS) entry which is preliminary data.</text>
</comment>
<reference evidence="1 2" key="1">
    <citation type="submission" date="2017-11" db="EMBL/GenBank/DDBJ databases">
        <title>Genome sequencing of Prevotella intermedia KCOM 2698.</title>
        <authorList>
            <person name="Kook J.-K."/>
            <person name="Park S.-N."/>
            <person name="Lim Y.K."/>
        </authorList>
    </citation>
    <scope>NUCLEOTIDE SEQUENCE [LARGE SCALE GENOMIC DNA]</scope>
    <source>
        <strain evidence="1 2">KCOM 2698</strain>
    </source>
</reference>
<evidence type="ECO:0000313" key="1">
    <source>
        <dbReference type="EMBL" id="PJI20767.1"/>
    </source>
</evidence>
<name>A0AAJ3RT54_PREIN</name>
<accession>A0AAJ3RT54</accession>
<dbReference type="AlphaFoldDB" id="A0AAJ3RT54"/>
<gene>
    <name evidence="1" type="ORF">CTM53_08055</name>
</gene>
<protein>
    <submittedName>
        <fullName evidence="1">Uncharacterized protein</fullName>
    </submittedName>
</protein>
<sequence>MVVLLGFLIIKQVKIVMYFRNIIIFHEKRNYVFKNRNYVFIKKYILFYRDVLRFCIFLTVKYLQNC</sequence>